<dbReference type="PANTHER" id="PTHR46766">
    <property type="entry name" value="GLUTAMINE-RICH PROTEIN 2"/>
    <property type="match status" value="1"/>
</dbReference>
<dbReference type="InterPro" id="IPR008965">
    <property type="entry name" value="CBM2/CBM3_carb-bd_dom_sf"/>
</dbReference>
<dbReference type="SUPFAM" id="SSF49384">
    <property type="entry name" value="Carbohydrate-binding domain"/>
    <property type="match status" value="1"/>
</dbReference>
<gene>
    <name evidence="2" type="ordered locus">Gmet_1851</name>
</gene>
<dbReference type="CDD" id="cd08547">
    <property type="entry name" value="Type_II_cohesin"/>
    <property type="match status" value="1"/>
</dbReference>
<dbReference type="HOGENOM" id="CLU_036481_0_0_7"/>
<name>Q39UJ4_GEOMG</name>
<keyword evidence="3" id="KW-1185">Reference proteome</keyword>
<dbReference type="Proteomes" id="UP000007073">
    <property type="component" value="Chromosome"/>
</dbReference>
<proteinExistence type="predicted"/>
<feature type="region of interest" description="Disordered" evidence="1">
    <location>
        <begin position="311"/>
        <end position="367"/>
    </location>
</feature>
<evidence type="ECO:0000256" key="1">
    <source>
        <dbReference type="SAM" id="MobiDB-lite"/>
    </source>
</evidence>
<dbReference type="AlphaFoldDB" id="Q39UJ4"/>
<feature type="region of interest" description="Disordered" evidence="1">
    <location>
        <begin position="121"/>
        <end position="299"/>
    </location>
</feature>
<dbReference type="GO" id="GO:0052572">
    <property type="term" value="P:response to host immune response"/>
    <property type="evidence" value="ECO:0007669"/>
    <property type="project" value="TreeGrafter"/>
</dbReference>
<feature type="compositionally biased region" description="Basic and acidic residues" evidence="1">
    <location>
        <begin position="343"/>
        <end position="352"/>
    </location>
</feature>
<dbReference type="EMBL" id="CP000148">
    <property type="protein sequence ID" value="ABB32080.1"/>
    <property type="molecule type" value="Genomic_DNA"/>
</dbReference>
<dbReference type="InterPro" id="IPR002989">
    <property type="entry name" value="Mycobac_pentapep"/>
</dbReference>
<sequence length="551" mass="56667">MGAQLIISPMTFDAAASCTGLNLVDMGNGRYRVVALGLINVGAIDFTLTYDKASLSSPKVVSGDLATWLVFVPNVVETSGTVQVVMVNEPPVSGSGTVATVTFSPVSKSWGKPALTCQLTGLDASNQPIESPLTSEDGKDDTGLSSGTGGSTNTGSTDTGSTDTGSTNTGSTNTGSTNTGSTNTGSTNTGSTNTGSTNTGSTNTGSTNTGSTNTGSTDTGSTDTGSTSTENYPDKSSSDTGPADKGSSGRVSSGLAPSVTSSVDKGSVDKGSVDKGSADKGSADKSSADKSSADTQGSRIPFVAQGTIILPDAPQSPLEPTSPDAQEPALGDQPAQWQPSPEAADREDKEHQPPTAPISPHTVPTTSVQEQKYAVFKGVLERFKGYSGDRTPKALRALFDEPVATSIKQDPAICITDGKMMIKVLLELPESGSNAPNFALRGARLTSLQKQGDNRWLIEAVPEAGKIEATLTIVNGEKIVDYPLTVAPRVDVDVDKNGVTDEGDFSLFLSKNGAAKVPAYDLNGDGKHDYIDDYIYTANYLTAGGGKKNKK</sequence>
<evidence type="ECO:0000313" key="3">
    <source>
        <dbReference type="Proteomes" id="UP000007073"/>
    </source>
</evidence>
<feature type="compositionally biased region" description="Basic and acidic residues" evidence="1">
    <location>
        <begin position="266"/>
        <end position="292"/>
    </location>
</feature>
<reference evidence="2 3" key="2">
    <citation type="journal article" date="2009" name="BMC Microbiol.">
        <title>The genome sequence of Geobacter metallireducens: features of metabolism, physiology and regulation common and dissimilar to Geobacter sulfurreducens.</title>
        <authorList>
            <person name="Aklujkar M."/>
            <person name="Krushkal J."/>
            <person name="DiBartolo G."/>
            <person name="Lapidus A."/>
            <person name="Land M.L."/>
            <person name="Lovley D.R."/>
        </authorList>
    </citation>
    <scope>NUCLEOTIDE SEQUENCE [LARGE SCALE GENOMIC DNA]</scope>
    <source>
        <strain evidence="3">ATCC 53774 / DSM 7210 / GS-15</strain>
    </source>
</reference>
<protein>
    <submittedName>
        <fullName evidence="2">Pentapeptide repeat protein</fullName>
    </submittedName>
</protein>
<dbReference type="Pfam" id="PF01469">
    <property type="entry name" value="Pentapeptide_2"/>
    <property type="match status" value="2"/>
</dbReference>
<feature type="compositionally biased region" description="Low complexity" evidence="1">
    <location>
        <begin position="153"/>
        <end position="229"/>
    </location>
</feature>
<dbReference type="PANTHER" id="PTHR46766:SF1">
    <property type="entry name" value="GLUTAMINE-RICH PROTEIN 2"/>
    <property type="match status" value="1"/>
</dbReference>
<feature type="compositionally biased region" description="Polar residues" evidence="1">
    <location>
        <begin position="121"/>
        <end position="134"/>
    </location>
</feature>
<reference evidence="2 3" key="1">
    <citation type="submission" date="2005-10" db="EMBL/GenBank/DDBJ databases">
        <title>Complete sequence of Geobacter metallireducens GS-15.</title>
        <authorList>
            <consortium name="US DOE Joint Genome Institute"/>
            <person name="Copeland A."/>
            <person name="Lucas S."/>
            <person name="Lapidus A."/>
            <person name="Barry K."/>
            <person name="Detter J.C."/>
            <person name="Glavina T."/>
            <person name="Hammon N."/>
            <person name="Israni S."/>
            <person name="Pitluck S."/>
            <person name="Di Bartolo G."/>
            <person name="Chain P."/>
            <person name="Schmutz J."/>
            <person name="Larimer F."/>
            <person name="Land M."/>
            <person name="Kyrpides N."/>
            <person name="Ivanova N."/>
            <person name="Richardson P."/>
        </authorList>
    </citation>
    <scope>NUCLEOTIDE SEQUENCE [LARGE SCALE GENOMIC DNA]</scope>
    <source>
        <strain evidence="3">ATCC 53774 / DSM 7210 / GS-15</strain>
    </source>
</reference>
<dbReference type="STRING" id="269799.Gmet_1851"/>
<evidence type="ECO:0000313" key="2">
    <source>
        <dbReference type="EMBL" id="ABB32080.1"/>
    </source>
</evidence>
<organism evidence="2 3">
    <name type="scientific">Geobacter metallireducens (strain ATCC 53774 / DSM 7210 / GS-15)</name>
    <dbReference type="NCBI Taxonomy" id="269799"/>
    <lineage>
        <taxon>Bacteria</taxon>
        <taxon>Pseudomonadati</taxon>
        <taxon>Thermodesulfobacteriota</taxon>
        <taxon>Desulfuromonadia</taxon>
        <taxon>Geobacterales</taxon>
        <taxon>Geobacteraceae</taxon>
        <taxon>Geobacter</taxon>
    </lineage>
</organism>
<dbReference type="KEGG" id="gme:Gmet_1851"/>
<accession>Q39UJ4</accession>
<dbReference type="GO" id="GO:0030246">
    <property type="term" value="F:carbohydrate binding"/>
    <property type="evidence" value="ECO:0007669"/>
    <property type="project" value="InterPro"/>
</dbReference>
<dbReference type="eggNOG" id="COG5164">
    <property type="taxonomic scope" value="Bacteria"/>
</dbReference>